<protein>
    <submittedName>
        <fullName evidence="2">VOC family protein</fullName>
    </submittedName>
</protein>
<evidence type="ECO:0000313" key="2">
    <source>
        <dbReference type="EMBL" id="MSR90417.1"/>
    </source>
</evidence>
<comment type="caution">
    <text evidence="2">The sequence shown here is derived from an EMBL/GenBank/DDBJ whole genome shotgun (WGS) entry which is preliminary data.</text>
</comment>
<gene>
    <name evidence="2" type="ORF">FYJ33_03040</name>
</gene>
<sequence length="122" mass="13739">MAEKNAVELFDMKVAHVGINANDDKEALQFAEKFLSLMGLQINETPVSYFNDSLIEIMKKNGRGTNGHIGFAVNDCEKAMKYFEDRGMKTVEETKKFDKDGKCTFVYFDGDIGGFAVHLIQK</sequence>
<name>A0A7X2MWL6_9CLOT</name>
<feature type="domain" description="VOC" evidence="1">
    <location>
        <begin position="13"/>
        <end position="122"/>
    </location>
</feature>
<dbReference type="Proteomes" id="UP000460287">
    <property type="component" value="Unassembled WGS sequence"/>
</dbReference>
<evidence type="ECO:0000313" key="3">
    <source>
        <dbReference type="Proteomes" id="UP000460287"/>
    </source>
</evidence>
<organism evidence="2 3">
    <name type="scientific">Inconstantimicrobium porci</name>
    <dbReference type="NCBI Taxonomy" id="2652291"/>
    <lineage>
        <taxon>Bacteria</taxon>
        <taxon>Bacillati</taxon>
        <taxon>Bacillota</taxon>
        <taxon>Clostridia</taxon>
        <taxon>Eubacteriales</taxon>
        <taxon>Clostridiaceae</taxon>
        <taxon>Inconstantimicrobium</taxon>
    </lineage>
</organism>
<keyword evidence="3" id="KW-1185">Reference proteome</keyword>
<proteinExistence type="predicted"/>
<dbReference type="SUPFAM" id="SSF54593">
    <property type="entry name" value="Glyoxalase/Bleomycin resistance protein/Dihydroxybiphenyl dioxygenase"/>
    <property type="match status" value="1"/>
</dbReference>
<dbReference type="InterPro" id="IPR029068">
    <property type="entry name" value="Glyas_Bleomycin-R_OHBP_Dase"/>
</dbReference>
<evidence type="ECO:0000259" key="1">
    <source>
        <dbReference type="PROSITE" id="PS51819"/>
    </source>
</evidence>
<dbReference type="EMBL" id="VULX01000002">
    <property type="protein sequence ID" value="MSR90417.1"/>
    <property type="molecule type" value="Genomic_DNA"/>
</dbReference>
<reference evidence="2 3" key="1">
    <citation type="submission" date="2019-08" db="EMBL/GenBank/DDBJ databases">
        <title>In-depth cultivation of the pig gut microbiome towards novel bacterial diversity and tailored functional studies.</title>
        <authorList>
            <person name="Wylensek D."/>
            <person name="Hitch T.C.A."/>
            <person name="Clavel T."/>
        </authorList>
    </citation>
    <scope>NUCLEOTIDE SEQUENCE [LARGE SCALE GENOMIC DNA]</scope>
    <source>
        <strain evidence="2 3">WCA-383-APC-5B</strain>
    </source>
</reference>
<dbReference type="PROSITE" id="PS51819">
    <property type="entry name" value="VOC"/>
    <property type="match status" value="1"/>
</dbReference>
<accession>A0A7X2MWL6</accession>
<dbReference type="RefSeq" id="WP_154530301.1">
    <property type="nucleotide sequence ID" value="NZ_JAQXTV010000122.1"/>
</dbReference>
<dbReference type="AlphaFoldDB" id="A0A7X2MWL6"/>
<dbReference type="Gene3D" id="3.10.180.10">
    <property type="entry name" value="2,3-Dihydroxybiphenyl 1,2-Dioxygenase, domain 1"/>
    <property type="match status" value="1"/>
</dbReference>
<dbReference type="InterPro" id="IPR037523">
    <property type="entry name" value="VOC_core"/>
</dbReference>